<feature type="non-terminal residue" evidence="2">
    <location>
        <position position="249"/>
    </location>
</feature>
<dbReference type="RefSeq" id="WP_141544947.1">
    <property type="nucleotide sequence ID" value="NZ_NVCU01000285.1"/>
</dbReference>
<evidence type="ECO:0000313" key="3">
    <source>
        <dbReference type="Proteomes" id="UP000225910"/>
    </source>
</evidence>
<dbReference type="Proteomes" id="UP000225910">
    <property type="component" value="Unassembled WGS sequence"/>
</dbReference>
<organism evidence="2 3">
    <name type="scientific">Bacillus thuringiensis</name>
    <dbReference type="NCBI Taxonomy" id="1428"/>
    <lineage>
        <taxon>Bacteria</taxon>
        <taxon>Bacillati</taxon>
        <taxon>Bacillota</taxon>
        <taxon>Bacilli</taxon>
        <taxon>Bacillales</taxon>
        <taxon>Bacillaceae</taxon>
        <taxon>Bacillus</taxon>
        <taxon>Bacillus cereus group</taxon>
    </lineage>
</organism>
<feature type="domain" description="DUF927" evidence="1">
    <location>
        <begin position="1"/>
        <end position="83"/>
    </location>
</feature>
<proteinExistence type="predicted"/>
<dbReference type="AlphaFoldDB" id="A0A9X7AW05"/>
<gene>
    <name evidence="2" type="ORF">COK81_25775</name>
</gene>
<sequence>GSTSTGKTTALKVAASVWGTNQLVNEFNATKVSVERKAAFLNSFPLLLDDSRKADERLLQSFVYTFSGGRSKGRGSVGGSQREYTWRNIMLTTGEVSLNEYASKAGGAAARIVSLNDSPFENVDHTFFTELYKGLETQYGAIGLEFLKQYQTRKKDLLPSFYQFKDFYMKKSQGNEVLTRLSLYYATVHYAGRLLKEFFNVNLNLELLDQLFDEIAEENKAIDKPKELLTEVLSYLDSNREGIYYDYAP</sequence>
<comment type="caution">
    <text evidence="2">The sequence shown here is derived from an EMBL/GenBank/DDBJ whole genome shotgun (WGS) entry which is preliminary data.</text>
</comment>
<dbReference type="InterPro" id="IPR009270">
    <property type="entry name" value="DUF927"/>
</dbReference>
<protein>
    <recommendedName>
        <fullName evidence="1">DUF927 domain-containing protein</fullName>
    </recommendedName>
</protein>
<feature type="non-terminal residue" evidence="2">
    <location>
        <position position="1"/>
    </location>
</feature>
<evidence type="ECO:0000313" key="2">
    <source>
        <dbReference type="EMBL" id="PFT83345.1"/>
    </source>
</evidence>
<evidence type="ECO:0000259" key="1">
    <source>
        <dbReference type="Pfam" id="PF06048"/>
    </source>
</evidence>
<dbReference type="Pfam" id="PF06048">
    <property type="entry name" value="DUF927"/>
    <property type="match status" value="1"/>
</dbReference>
<dbReference type="EMBL" id="NVCU01000285">
    <property type="protein sequence ID" value="PFT83345.1"/>
    <property type="molecule type" value="Genomic_DNA"/>
</dbReference>
<accession>A0A9X7AW05</accession>
<reference evidence="2 3" key="1">
    <citation type="submission" date="2017-09" db="EMBL/GenBank/DDBJ databases">
        <title>Large-scale bioinformatics analysis of Bacillus genomes uncovers conserved roles of natural products in bacterial physiology.</title>
        <authorList>
            <consortium name="Agbiome Team Llc"/>
            <person name="Bleich R.M."/>
            <person name="Grubbs K.J."/>
            <person name="Santa Maria K.C."/>
            <person name="Allen S.E."/>
            <person name="Farag S."/>
            <person name="Shank E.A."/>
            <person name="Bowers A."/>
        </authorList>
    </citation>
    <scope>NUCLEOTIDE SEQUENCE [LARGE SCALE GENOMIC DNA]</scope>
    <source>
        <strain evidence="2 3">AFS064137</strain>
    </source>
</reference>
<name>A0A9X7AW05_BACTU</name>